<gene>
    <name evidence="1" type="ORF">Sdiek1_2615</name>
</gene>
<organism evidence="1 2">
    <name type="scientific">Sulfurospirillum diekertiae</name>
    <dbReference type="NCBI Taxonomy" id="1854492"/>
    <lineage>
        <taxon>Bacteria</taxon>
        <taxon>Pseudomonadati</taxon>
        <taxon>Campylobacterota</taxon>
        <taxon>Epsilonproteobacteria</taxon>
        <taxon>Campylobacterales</taxon>
        <taxon>Sulfurospirillaceae</taxon>
        <taxon>Sulfurospirillum</taxon>
    </lineage>
</organism>
<keyword evidence="2" id="KW-1185">Reference proteome</keyword>
<accession>A0A1Y0HRH8</accession>
<dbReference type="EMBL" id="CP021416">
    <property type="protein sequence ID" value="ARU49763.1"/>
    <property type="molecule type" value="Genomic_DNA"/>
</dbReference>
<sequence>MTFIEKLSSNCMDHVCNDEQSKKIEKMLEVFAIYGQYLNDILPNYHFTIAQELSHEIFTYSLELTTFCNHEFKRPKENKTLAPASIISRDIKTLEKARLLILDKIIHKYLFLHDCKMPIGYNREDFNKLYFETISIHQDSERIDILEDIEKDKKSFDTYFNLTDMIKDLESKSFEIFDELNYFIPKANKNKIREILMTVRKQFKLKASHEEKQLLDNL</sequence>
<dbReference type="RefSeq" id="WP_087439457.1">
    <property type="nucleotide sequence ID" value="NZ_CP021416.1"/>
</dbReference>
<reference evidence="2" key="1">
    <citation type="submission" date="2017-05" db="EMBL/GenBank/DDBJ databases">
        <title>Dechlorination kinetics govern the competition between two new strains of the genus Sulfurospirillum.</title>
        <authorList>
            <person name="Buttet G.F."/>
            <person name="Murray A.M."/>
            <person name="Goris T."/>
            <person name="Burion M."/>
            <person name="Lin B."/>
            <person name="Rolle M."/>
            <person name="Maillard J."/>
        </authorList>
    </citation>
    <scope>NUCLEOTIDE SEQUENCE [LARGE SCALE GENOMIC DNA]</scope>
    <source>
        <strain evidence="2">SL2-1</strain>
    </source>
</reference>
<dbReference type="Proteomes" id="UP000196005">
    <property type="component" value="Chromosome"/>
</dbReference>
<name>A0A1Y0HRH8_9BACT</name>
<dbReference type="AlphaFoldDB" id="A0A1Y0HRH8"/>
<evidence type="ECO:0000313" key="1">
    <source>
        <dbReference type="EMBL" id="ARU49763.1"/>
    </source>
</evidence>
<dbReference type="KEGG" id="suls:Sdiek1_2615"/>
<protein>
    <submittedName>
        <fullName evidence="1">Uncharacterized protein</fullName>
    </submittedName>
</protein>
<evidence type="ECO:0000313" key="2">
    <source>
        <dbReference type="Proteomes" id="UP000196005"/>
    </source>
</evidence>
<proteinExistence type="predicted"/>